<proteinExistence type="predicted"/>
<dbReference type="Proteomes" id="UP000078348">
    <property type="component" value="Unassembled WGS sequence"/>
</dbReference>
<feature type="transmembrane region" description="Helical" evidence="2">
    <location>
        <begin position="150"/>
        <end position="174"/>
    </location>
</feature>
<keyword evidence="4" id="KW-1185">Reference proteome</keyword>
<keyword evidence="2" id="KW-1133">Transmembrane helix</keyword>
<name>A0A196S9V4_BLAHN</name>
<protein>
    <submittedName>
        <fullName evidence="3">Uncharacterized protein</fullName>
    </submittedName>
</protein>
<accession>A0A196S9V4</accession>
<organism evidence="3 4">
    <name type="scientific">Blastocystis sp. subtype 1 (strain ATCC 50177 / NandII)</name>
    <dbReference type="NCBI Taxonomy" id="478820"/>
    <lineage>
        <taxon>Eukaryota</taxon>
        <taxon>Sar</taxon>
        <taxon>Stramenopiles</taxon>
        <taxon>Bigyra</taxon>
        <taxon>Opalozoa</taxon>
        <taxon>Opalinata</taxon>
        <taxon>Blastocystidae</taxon>
        <taxon>Blastocystis</taxon>
    </lineage>
</organism>
<feature type="region of interest" description="Disordered" evidence="1">
    <location>
        <begin position="261"/>
        <end position="284"/>
    </location>
</feature>
<comment type="caution">
    <text evidence="3">The sequence shown here is derived from an EMBL/GenBank/DDBJ whole genome shotgun (WGS) entry which is preliminary data.</text>
</comment>
<evidence type="ECO:0000313" key="3">
    <source>
        <dbReference type="EMBL" id="OAO13116.1"/>
    </source>
</evidence>
<evidence type="ECO:0000256" key="2">
    <source>
        <dbReference type="SAM" id="Phobius"/>
    </source>
</evidence>
<keyword evidence="2" id="KW-0472">Membrane</keyword>
<gene>
    <name evidence="3" type="ORF">AV274_5199</name>
</gene>
<reference evidence="3 4" key="1">
    <citation type="submission" date="2016-05" db="EMBL/GenBank/DDBJ databases">
        <title>Nuclear genome of Blastocystis sp. subtype 1 NandII.</title>
        <authorList>
            <person name="Gentekaki E."/>
            <person name="Curtis B."/>
            <person name="Stairs C."/>
            <person name="Eme L."/>
            <person name="Herman E."/>
            <person name="Klimes V."/>
            <person name="Arias M.C."/>
            <person name="Elias M."/>
            <person name="Hilliou F."/>
            <person name="Klute M."/>
            <person name="Malik S.-B."/>
            <person name="Pightling A."/>
            <person name="Rachubinski R."/>
            <person name="Salas D."/>
            <person name="Schlacht A."/>
            <person name="Suga H."/>
            <person name="Archibald J."/>
            <person name="Ball S.G."/>
            <person name="Clark G."/>
            <person name="Dacks J."/>
            <person name="Van Der Giezen M."/>
            <person name="Tsaousis A."/>
            <person name="Roger A."/>
        </authorList>
    </citation>
    <scope>NUCLEOTIDE SEQUENCE [LARGE SCALE GENOMIC DNA]</scope>
    <source>
        <strain evidence="4">ATCC 50177 / NandII</strain>
    </source>
</reference>
<dbReference type="AlphaFoldDB" id="A0A196S9V4"/>
<evidence type="ECO:0000313" key="4">
    <source>
        <dbReference type="Proteomes" id="UP000078348"/>
    </source>
</evidence>
<sequence length="284" mass="30947">MRGLASTDKRLENSGIMTTCTLRCNTVGGRWNTSDYACHVTGYLASLCLRVRKSANATQWAVDTPPFQPLAGSQVAEGCAYRAANNLLNYASDRRWEPLLYTVQPRSHLHLAVRHAADALIRADSITRGCSGNAVGDAQCFGVGKAQYKWVTWLALSVGGVTLVLEAVGGVMYWKGQFSVEHLGKLFARSPSIDNDTAVVDLPLEEKAPFVATGERDSISVPKKMSFTEEYLSAVQAEDPYGRVAFAPFVSSYSLGEGLQKEGHDDRFEPSYGESNYEGCEEGI</sequence>
<evidence type="ECO:0000256" key="1">
    <source>
        <dbReference type="SAM" id="MobiDB-lite"/>
    </source>
</evidence>
<dbReference type="EMBL" id="LXWW01000460">
    <property type="protein sequence ID" value="OAO13116.1"/>
    <property type="molecule type" value="Genomic_DNA"/>
</dbReference>
<keyword evidence="2" id="KW-0812">Transmembrane</keyword>